<proteinExistence type="predicted"/>
<gene>
    <name evidence="3" type="ORF">SPIL2461_LOCUS8426</name>
</gene>
<protein>
    <recommendedName>
        <fullName evidence="5">H(+)-exporting diphosphatase</fullName>
    </recommendedName>
</protein>
<keyword evidence="1" id="KW-0175">Coiled coil</keyword>
<evidence type="ECO:0000256" key="2">
    <source>
        <dbReference type="SAM" id="Phobius"/>
    </source>
</evidence>
<evidence type="ECO:0008006" key="5">
    <source>
        <dbReference type="Google" id="ProtNLM"/>
    </source>
</evidence>
<comment type="caution">
    <text evidence="3">The sequence shown here is derived from an EMBL/GenBank/DDBJ whole genome shotgun (WGS) entry which is preliminary data.</text>
</comment>
<dbReference type="OrthoDB" id="440664at2759"/>
<evidence type="ECO:0000313" key="3">
    <source>
        <dbReference type="EMBL" id="CAE7354686.1"/>
    </source>
</evidence>
<feature type="transmembrane region" description="Helical" evidence="2">
    <location>
        <begin position="47"/>
        <end position="67"/>
    </location>
</feature>
<sequence>CRRSRMNVLEKAEVGVDSRKLLVLLPMWISFVLGSTVGAYAEHLFGVYALFIPASTTLSIGLGYMFLRRFLDDMFTRIEQEGLRERLNDMQEAFQRAGTRLSEAESQGKSSTNLQEIDEEMGAMLEALDEMERGMDDFCRTPRREHEKTPIRGVSETI</sequence>
<keyword evidence="2" id="KW-0812">Transmembrane</keyword>
<organism evidence="3 4">
    <name type="scientific">Symbiodinium pilosum</name>
    <name type="common">Dinoflagellate</name>
    <dbReference type="NCBI Taxonomy" id="2952"/>
    <lineage>
        <taxon>Eukaryota</taxon>
        <taxon>Sar</taxon>
        <taxon>Alveolata</taxon>
        <taxon>Dinophyceae</taxon>
        <taxon>Suessiales</taxon>
        <taxon>Symbiodiniaceae</taxon>
        <taxon>Symbiodinium</taxon>
    </lineage>
</organism>
<keyword evidence="2" id="KW-0472">Membrane</keyword>
<reference evidence="3" key="1">
    <citation type="submission" date="2021-02" db="EMBL/GenBank/DDBJ databases">
        <authorList>
            <person name="Dougan E. K."/>
            <person name="Rhodes N."/>
            <person name="Thang M."/>
            <person name="Chan C."/>
        </authorList>
    </citation>
    <scope>NUCLEOTIDE SEQUENCE</scope>
</reference>
<feature type="coiled-coil region" evidence="1">
    <location>
        <begin position="87"/>
        <end position="134"/>
    </location>
</feature>
<feature type="non-terminal residue" evidence="3">
    <location>
        <position position="1"/>
    </location>
</feature>
<feature type="transmembrane region" description="Helical" evidence="2">
    <location>
        <begin position="21"/>
        <end position="41"/>
    </location>
</feature>
<name>A0A812Q130_SYMPI</name>
<dbReference type="EMBL" id="CAJNIZ010013836">
    <property type="protein sequence ID" value="CAE7354686.1"/>
    <property type="molecule type" value="Genomic_DNA"/>
</dbReference>
<keyword evidence="2" id="KW-1133">Transmembrane helix</keyword>
<accession>A0A812Q130</accession>
<evidence type="ECO:0000256" key="1">
    <source>
        <dbReference type="SAM" id="Coils"/>
    </source>
</evidence>
<keyword evidence="4" id="KW-1185">Reference proteome</keyword>
<dbReference type="Proteomes" id="UP000649617">
    <property type="component" value="Unassembled WGS sequence"/>
</dbReference>
<evidence type="ECO:0000313" key="4">
    <source>
        <dbReference type="Proteomes" id="UP000649617"/>
    </source>
</evidence>
<dbReference type="AlphaFoldDB" id="A0A812Q130"/>